<dbReference type="PANTHER" id="PTHR24292:SF104">
    <property type="entry name" value="CYTOCHROME P450 308A1-RELATED"/>
    <property type="match status" value="1"/>
</dbReference>
<keyword evidence="12 15" id="KW-0472">Membrane</keyword>
<keyword evidence="11 14" id="KW-0503">Monooxygenase</keyword>
<evidence type="ECO:0000256" key="14">
    <source>
        <dbReference type="RuleBase" id="RU000461"/>
    </source>
</evidence>
<dbReference type="GO" id="GO:0005789">
    <property type="term" value="C:endoplasmic reticulum membrane"/>
    <property type="evidence" value="ECO:0007669"/>
    <property type="project" value="UniProtKB-SubCell"/>
</dbReference>
<evidence type="ECO:0000256" key="15">
    <source>
        <dbReference type="SAM" id="Phobius"/>
    </source>
</evidence>
<evidence type="ECO:0000256" key="7">
    <source>
        <dbReference type="ARBA" id="ARBA00022824"/>
    </source>
</evidence>
<keyword evidence="15" id="KW-0812">Transmembrane</keyword>
<keyword evidence="6 13" id="KW-0479">Metal-binding</keyword>
<protein>
    <submittedName>
        <fullName evidence="17">Probable cytochrome P450 6a13</fullName>
    </submittedName>
</protein>
<keyword evidence="10 13" id="KW-0408">Iron</keyword>
<comment type="cofactor">
    <cofactor evidence="1 13">
        <name>heme</name>
        <dbReference type="ChEBI" id="CHEBI:30413"/>
    </cofactor>
</comment>
<evidence type="ECO:0000256" key="3">
    <source>
        <dbReference type="ARBA" id="ARBA00004406"/>
    </source>
</evidence>
<comment type="similarity">
    <text evidence="4 14">Belongs to the cytochrome P450 family.</text>
</comment>
<keyword evidence="8" id="KW-0492">Microsome</keyword>
<dbReference type="PANTHER" id="PTHR24292">
    <property type="entry name" value="CYTOCHROME P450"/>
    <property type="match status" value="1"/>
</dbReference>
<evidence type="ECO:0000313" key="16">
    <source>
        <dbReference type="Proteomes" id="UP000694925"/>
    </source>
</evidence>
<keyword evidence="9 14" id="KW-0560">Oxidoreductase</keyword>
<dbReference type="InterPro" id="IPR050476">
    <property type="entry name" value="Insect_CytP450_Detox"/>
</dbReference>
<evidence type="ECO:0000256" key="12">
    <source>
        <dbReference type="ARBA" id="ARBA00023136"/>
    </source>
</evidence>
<dbReference type="InterPro" id="IPR017972">
    <property type="entry name" value="Cyt_P450_CS"/>
</dbReference>
<evidence type="ECO:0000313" key="17">
    <source>
        <dbReference type="RefSeq" id="XP_017884320.1"/>
    </source>
</evidence>
<dbReference type="PROSITE" id="PS00086">
    <property type="entry name" value="CYTOCHROME_P450"/>
    <property type="match status" value="1"/>
</dbReference>
<evidence type="ECO:0000256" key="6">
    <source>
        <dbReference type="ARBA" id="ARBA00022723"/>
    </source>
</evidence>
<evidence type="ECO:0000256" key="13">
    <source>
        <dbReference type="PIRSR" id="PIRSR602401-1"/>
    </source>
</evidence>
<dbReference type="InterPro" id="IPR002401">
    <property type="entry name" value="Cyt_P450_E_grp-I"/>
</dbReference>
<dbReference type="InterPro" id="IPR001128">
    <property type="entry name" value="Cyt_P450"/>
</dbReference>
<dbReference type="GO" id="GO:0004497">
    <property type="term" value="F:monooxygenase activity"/>
    <property type="evidence" value="ECO:0007669"/>
    <property type="project" value="UniProtKB-KW"/>
</dbReference>
<keyword evidence="15" id="KW-1133">Transmembrane helix</keyword>
<dbReference type="AlphaFoldDB" id="A0AAJ7J4Z0"/>
<evidence type="ECO:0000256" key="2">
    <source>
        <dbReference type="ARBA" id="ARBA00004174"/>
    </source>
</evidence>
<feature type="binding site" description="axial binding residue" evidence="13">
    <location>
        <position position="446"/>
    </location>
    <ligand>
        <name>heme</name>
        <dbReference type="ChEBI" id="CHEBI:30413"/>
    </ligand>
    <ligandPart>
        <name>Fe</name>
        <dbReference type="ChEBI" id="CHEBI:18248"/>
    </ligandPart>
</feature>
<dbReference type="Proteomes" id="UP000694925">
    <property type="component" value="Unplaced"/>
</dbReference>
<name>A0AAJ7J4Z0_9HYME</name>
<evidence type="ECO:0000256" key="5">
    <source>
        <dbReference type="ARBA" id="ARBA00022617"/>
    </source>
</evidence>
<keyword evidence="16" id="KW-1185">Reference proteome</keyword>
<dbReference type="GO" id="GO:0005506">
    <property type="term" value="F:iron ion binding"/>
    <property type="evidence" value="ECO:0007669"/>
    <property type="project" value="InterPro"/>
</dbReference>
<comment type="subcellular location">
    <subcellularLocation>
        <location evidence="3">Endoplasmic reticulum membrane</location>
        <topology evidence="3">Peripheral membrane protein</topology>
    </subcellularLocation>
    <subcellularLocation>
        <location evidence="2">Microsome membrane</location>
        <topology evidence="2">Peripheral membrane protein</topology>
    </subcellularLocation>
</comment>
<evidence type="ECO:0000256" key="10">
    <source>
        <dbReference type="ARBA" id="ARBA00023004"/>
    </source>
</evidence>
<gene>
    <name evidence="17" type="primary">LOC108627543</name>
</gene>
<evidence type="ECO:0000256" key="8">
    <source>
        <dbReference type="ARBA" id="ARBA00022848"/>
    </source>
</evidence>
<evidence type="ECO:0000256" key="4">
    <source>
        <dbReference type="ARBA" id="ARBA00010617"/>
    </source>
</evidence>
<dbReference type="CDD" id="cd11056">
    <property type="entry name" value="CYP6-like"/>
    <property type="match status" value="1"/>
</dbReference>
<dbReference type="FunFam" id="1.10.630.10:FF:000042">
    <property type="entry name" value="Cytochrome P450"/>
    <property type="match status" value="1"/>
</dbReference>
<accession>A0AAJ7J4Z0</accession>
<evidence type="ECO:0000256" key="11">
    <source>
        <dbReference type="ARBA" id="ARBA00023033"/>
    </source>
</evidence>
<proteinExistence type="inferred from homology"/>
<dbReference type="PRINTS" id="PR00463">
    <property type="entry name" value="EP450I"/>
</dbReference>
<keyword evidence="5 13" id="KW-0349">Heme</keyword>
<evidence type="ECO:0000256" key="1">
    <source>
        <dbReference type="ARBA" id="ARBA00001971"/>
    </source>
</evidence>
<dbReference type="GO" id="GO:0016705">
    <property type="term" value="F:oxidoreductase activity, acting on paired donors, with incorporation or reduction of molecular oxygen"/>
    <property type="evidence" value="ECO:0007669"/>
    <property type="project" value="InterPro"/>
</dbReference>
<dbReference type="InterPro" id="IPR036396">
    <property type="entry name" value="Cyt_P450_sf"/>
</dbReference>
<sequence length="501" mass="57191">MACILLTLIAGAVILLCLYLYLTYTYWKRNGIPTAKGFYPLVGHLLPVIKFKEGFSHVVQKVYRDFEHSSMVGIYKGLRPALIIREPHLVKTVLHTNFSSFQENGSKIEKDVDTLLANNPFFTEGEEWATGRKRLTYAFTSSRLKSLFLTVNGVCKKLQNFLDRRLSSDNKYEVEMQYLFSKFTGEVVANAGLGIEGRCFENDDDPTAFDKIGQSLVNPTLFEKVLQQFMFLFPDFNRLAKIGMVSKEMDQMFRKIVTENFVVRQKEGTPRNDFLQLMMDLEKTEEKLDFEAVATHAFSFYADGFITSSITLSYIGYELALHQDVQQKLREEVMSVIQKYGNELTYEGLKEMTYMEQVISESQRCNPVLGAMVKVCTEAFTLEGSDGLKCRVKPGTLIVVPVSGLQHDPKYWPDPDTFDPDRFNEDRKGSIEKYTFLPFGEGPRMCVGMRIAMTQMKACLATLMKNYKLELSPKTQIPLKTTSILMLTSPVDNVWVNISKI</sequence>
<feature type="transmembrane region" description="Helical" evidence="15">
    <location>
        <begin position="6"/>
        <end position="27"/>
    </location>
</feature>
<evidence type="ECO:0000256" key="9">
    <source>
        <dbReference type="ARBA" id="ARBA00023002"/>
    </source>
</evidence>
<dbReference type="GeneID" id="108627543"/>
<dbReference type="PRINTS" id="PR00385">
    <property type="entry name" value="P450"/>
</dbReference>
<dbReference type="Gene3D" id="1.10.630.10">
    <property type="entry name" value="Cytochrome P450"/>
    <property type="match status" value="1"/>
</dbReference>
<reference evidence="17" key="1">
    <citation type="submission" date="2025-08" db="UniProtKB">
        <authorList>
            <consortium name="RefSeq"/>
        </authorList>
    </citation>
    <scope>IDENTIFICATION</scope>
    <source>
        <tissue evidence="17">Whole body</tissue>
    </source>
</reference>
<dbReference type="KEGG" id="ccal:108627543"/>
<dbReference type="Pfam" id="PF00067">
    <property type="entry name" value="p450"/>
    <property type="match status" value="1"/>
</dbReference>
<dbReference type="SUPFAM" id="SSF48264">
    <property type="entry name" value="Cytochrome P450"/>
    <property type="match status" value="1"/>
</dbReference>
<dbReference type="GO" id="GO:0020037">
    <property type="term" value="F:heme binding"/>
    <property type="evidence" value="ECO:0007669"/>
    <property type="project" value="InterPro"/>
</dbReference>
<keyword evidence="7" id="KW-0256">Endoplasmic reticulum</keyword>
<dbReference type="RefSeq" id="XP_017884320.1">
    <property type="nucleotide sequence ID" value="XM_018028831.2"/>
</dbReference>
<organism evidence="16 17">
    <name type="scientific">Ceratina calcarata</name>
    <dbReference type="NCBI Taxonomy" id="156304"/>
    <lineage>
        <taxon>Eukaryota</taxon>
        <taxon>Metazoa</taxon>
        <taxon>Ecdysozoa</taxon>
        <taxon>Arthropoda</taxon>
        <taxon>Hexapoda</taxon>
        <taxon>Insecta</taxon>
        <taxon>Pterygota</taxon>
        <taxon>Neoptera</taxon>
        <taxon>Endopterygota</taxon>
        <taxon>Hymenoptera</taxon>
        <taxon>Apocrita</taxon>
        <taxon>Aculeata</taxon>
        <taxon>Apoidea</taxon>
        <taxon>Anthophila</taxon>
        <taxon>Apidae</taxon>
        <taxon>Ceratina</taxon>
        <taxon>Zadontomerus</taxon>
    </lineage>
</organism>